<evidence type="ECO:0000256" key="11">
    <source>
        <dbReference type="ARBA" id="ARBA00023277"/>
    </source>
</evidence>
<proteinExistence type="inferred from homology"/>
<evidence type="ECO:0000259" key="13">
    <source>
        <dbReference type="Pfam" id="PF00294"/>
    </source>
</evidence>
<accession>A0A414PME1</accession>
<keyword evidence="8 12" id="KW-0067">ATP-binding</keyword>
<feature type="binding site" evidence="12">
    <location>
        <begin position="39"/>
        <end position="43"/>
    </location>
    <ligand>
        <name>substrate</name>
    </ligand>
</feature>
<dbReference type="GO" id="GO:0019303">
    <property type="term" value="P:D-ribose catabolic process"/>
    <property type="evidence" value="ECO:0007669"/>
    <property type="project" value="UniProtKB-UniRule"/>
</dbReference>
<protein>
    <recommendedName>
        <fullName evidence="3 12">Ribokinase</fullName>
        <shortName evidence="12">RK</shortName>
        <ecNumber evidence="2 12">2.7.1.15</ecNumber>
    </recommendedName>
</protein>
<comment type="subcellular location">
    <subcellularLocation>
        <location evidence="12">Cytoplasm</location>
    </subcellularLocation>
</comment>
<keyword evidence="6 12" id="KW-0547">Nucleotide-binding</keyword>
<evidence type="ECO:0000256" key="4">
    <source>
        <dbReference type="ARBA" id="ARBA00022679"/>
    </source>
</evidence>
<dbReference type="InterPro" id="IPR011611">
    <property type="entry name" value="PfkB_dom"/>
</dbReference>
<comment type="similarity">
    <text evidence="1">Belongs to the carbohydrate kinase pfkB family.</text>
</comment>
<feature type="binding site" evidence="12">
    <location>
        <begin position="219"/>
        <end position="224"/>
    </location>
    <ligand>
        <name>ATP</name>
        <dbReference type="ChEBI" id="CHEBI:30616"/>
    </ligand>
</feature>
<dbReference type="PROSITE" id="PS00583">
    <property type="entry name" value="PFKB_KINASES_1"/>
    <property type="match status" value="1"/>
</dbReference>
<evidence type="ECO:0000256" key="8">
    <source>
        <dbReference type="ARBA" id="ARBA00022840"/>
    </source>
</evidence>
<dbReference type="EC" id="2.7.1.15" evidence="2 12"/>
<comment type="cofactor">
    <cofactor evidence="12">
        <name>Mg(2+)</name>
        <dbReference type="ChEBI" id="CHEBI:18420"/>
    </cofactor>
    <text evidence="12">Requires a divalent cation, most likely magnesium in vivo, as an electrophilic catalyst to aid phosphoryl group transfer. It is the chelate of the metal and the nucleotide that is the actual substrate.</text>
</comment>
<name>A0A414PME1_FUSMR</name>
<keyword evidence="9 12" id="KW-0460">Magnesium</keyword>
<dbReference type="UniPathway" id="UPA00916">
    <property type="reaction ID" value="UER00889"/>
</dbReference>
<feature type="binding site" evidence="12">
    <location>
        <position position="247"/>
    </location>
    <ligand>
        <name>K(+)</name>
        <dbReference type="ChEBI" id="CHEBI:29103"/>
    </ligand>
</feature>
<evidence type="ECO:0000313" key="15">
    <source>
        <dbReference type="Proteomes" id="UP000284676"/>
    </source>
</evidence>
<dbReference type="InterPro" id="IPR011877">
    <property type="entry name" value="Ribokinase"/>
</dbReference>
<reference evidence="14 15" key="1">
    <citation type="submission" date="2018-08" db="EMBL/GenBank/DDBJ databases">
        <title>A genome reference for cultivated species of the human gut microbiota.</title>
        <authorList>
            <person name="Zou Y."/>
            <person name="Xue W."/>
            <person name="Luo G."/>
        </authorList>
    </citation>
    <scope>NUCLEOTIDE SEQUENCE [LARGE SCALE GENOMIC DNA]</scope>
    <source>
        <strain evidence="14 15">AM25-1</strain>
    </source>
</reference>
<dbReference type="InterPro" id="IPR017583">
    <property type="entry name" value="Tagatose/fructose_Pkinase"/>
</dbReference>
<keyword evidence="4 12" id="KW-0808">Transferase</keyword>
<keyword evidence="7 12" id="KW-0418">Kinase</keyword>
<comment type="catalytic activity">
    <reaction evidence="12">
        <text>D-ribose + ATP = D-ribose 5-phosphate + ADP + H(+)</text>
        <dbReference type="Rhea" id="RHEA:13697"/>
        <dbReference type="ChEBI" id="CHEBI:15378"/>
        <dbReference type="ChEBI" id="CHEBI:30616"/>
        <dbReference type="ChEBI" id="CHEBI:47013"/>
        <dbReference type="ChEBI" id="CHEBI:78346"/>
        <dbReference type="ChEBI" id="CHEBI:456216"/>
        <dbReference type="EC" id="2.7.1.15"/>
    </reaction>
</comment>
<dbReference type="Pfam" id="PF00294">
    <property type="entry name" value="PfkB"/>
    <property type="match status" value="1"/>
</dbReference>
<dbReference type="RefSeq" id="WP_118234772.1">
    <property type="nucleotide sequence ID" value="NZ_QRHL01000047.1"/>
</dbReference>
<comment type="subunit">
    <text evidence="12">Homodimer.</text>
</comment>
<dbReference type="GO" id="GO:0005829">
    <property type="term" value="C:cytosol"/>
    <property type="evidence" value="ECO:0007669"/>
    <property type="project" value="TreeGrafter"/>
</dbReference>
<dbReference type="EMBL" id="QRHL01000047">
    <property type="protein sequence ID" value="RHF69617.1"/>
    <property type="molecule type" value="Genomic_DNA"/>
</dbReference>
<feature type="binding site" evidence="12">
    <location>
        <position position="183"/>
    </location>
    <ligand>
        <name>ATP</name>
        <dbReference type="ChEBI" id="CHEBI:30616"/>
    </ligand>
</feature>
<evidence type="ECO:0000256" key="2">
    <source>
        <dbReference type="ARBA" id="ARBA00012035"/>
    </source>
</evidence>
<evidence type="ECO:0000256" key="9">
    <source>
        <dbReference type="ARBA" id="ARBA00022842"/>
    </source>
</evidence>
<keyword evidence="10 12" id="KW-0630">Potassium</keyword>
<comment type="caution">
    <text evidence="12">Lacks conserved residue(s) required for the propagation of feature annotation.</text>
</comment>
<dbReference type="GO" id="GO:0004747">
    <property type="term" value="F:ribokinase activity"/>
    <property type="evidence" value="ECO:0007669"/>
    <property type="project" value="UniProtKB-UniRule"/>
</dbReference>
<organism evidence="14 15">
    <name type="scientific">Fusobacterium mortiferum</name>
    <dbReference type="NCBI Taxonomy" id="850"/>
    <lineage>
        <taxon>Bacteria</taxon>
        <taxon>Fusobacteriati</taxon>
        <taxon>Fusobacteriota</taxon>
        <taxon>Fusobacteriia</taxon>
        <taxon>Fusobacteriales</taxon>
        <taxon>Fusobacteriaceae</taxon>
        <taxon>Fusobacterium</taxon>
    </lineage>
</organism>
<comment type="activity regulation">
    <text evidence="12">Activated by a monovalent cation that binds near, but not in, the active site. The most likely occupant of the site in vivo is potassium. Ion binding induces a conformational change that may alter substrate affinity.</text>
</comment>
<sequence length="307" mass="33031">MKKVVVVGSINMDLVTRCKRAPKGGETLFGEEFFQVPGGKGANQAVAIGKLGTEVTMLGKVGKDSFGKDLINSMKESGVDTRYIEEGEKSTGIAKIIVEENGQNRILVVAGANSEVDKAYIDRHLDVIKECDIVVAQLEIPVETVAYALAKAKEFGKMTILNPAPARELDDEIIKNSDLIIPNESELALITGMPTETEEEIKKAGEKLLDMGVSNLIVTLGSKGSLLLNRETCDFHSAYKVKAIDTTAAGDSFIGGLVRELKDNNVGEAIEFATKVSAIAVTRKGAQTSIPTIEEVENFEGVKNEEK</sequence>
<dbReference type="Gene3D" id="3.40.1190.20">
    <property type="match status" value="1"/>
</dbReference>
<feature type="binding site" evidence="12">
    <location>
        <position position="280"/>
    </location>
    <ligand>
        <name>K(+)</name>
        <dbReference type="ChEBI" id="CHEBI:29103"/>
    </ligand>
</feature>
<feature type="binding site" evidence="12">
    <location>
        <position position="251"/>
    </location>
    <ligand>
        <name>substrate</name>
    </ligand>
</feature>
<evidence type="ECO:0000256" key="3">
    <source>
        <dbReference type="ARBA" id="ARBA00016943"/>
    </source>
</evidence>
<comment type="caution">
    <text evidence="14">The sequence shown here is derived from an EMBL/GenBank/DDBJ whole genome shotgun (WGS) entry which is preliminary data.</text>
</comment>
<feature type="active site" description="Proton acceptor" evidence="12">
    <location>
        <position position="251"/>
    </location>
</feature>
<dbReference type="PANTHER" id="PTHR10584">
    <property type="entry name" value="SUGAR KINASE"/>
    <property type="match status" value="1"/>
</dbReference>
<dbReference type="AlphaFoldDB" id="A0A414PME1"/>
<dbReference type="PIRSF" id="PIRSF000535">
    <property type="entry name" value="1PFK/6PFK/LacC"/>
    <property type="match status" value="1"/>
</dbReference>
<keyword evidence="5 12" id="KW-0479">Metal-binding</keyword>
<evidence type="ECO:0000256" key="7">
    <source>
        <dbReference type="ARBA" id="ARBA00022777"/>
    </source>
</evidence>
<dbReference type="PANTHER" id="PTHR10584:SF166">
    <property type="entry name" value="RIBOKINASE"/>
    <property type="match status" value="1"/>
</dbReference>
<gene>
    <name evidence="12 14" type="primary">rbsK</name>
    <name evidence="14" type="ORF">DW663_12645</name>
</gene>
<evidence type="ECO:0000313" key="14">
    <source>
        <dbReference type="EMBL" id="RHF69617.1"/>
    </source>
</evidence>
<comment type="similarity">
    <text evidence="12">Belongs to the carbohydrate kinase PfkB family. Ribokinase subfamily.</text>
</comment>
<feature type="domain" description="Carbohydrate kinase PfkB" evidence="13">
    <location>
        <begin position="1"/>
        <end position="292"/>
    </location>
</feature>
<dbReference type="CDD" id="cd01174">
    <property type="entry name" value="ribokinase"/>
    <property type="match status" value="1"/>
</dbReference>
<dbReference type="GO" id="GO:0046872">
    <property type="term" value="F:metal ion binding"/>
    <property type="evidence" value="ECO:0007669"/>
    <property type="project" value="UniProtKB-KW"/>
</dbReference>
<feature type="binding site" evidence="12">
    <location>
        <begin position="11"/>
        <end position="13"/>
    </location>
    <ligand>
        <name>substrate</name>
    </ligand>
</feature>
<evidence type="ECO:0000256" key="6">
    <source>
        <dbReference type="ARBA" id="ARBA00022741"/>
    </source>
</evidence>
<dbReference type="GO" id="GO:0005524">
    <property type="term" value="F:ATP binding"/>
    <property type="evidence" value="ECO:0007669"/>
    <property type="project" value="UniProtKB-UniRule"/>
</dbReference>
<evidence type="ECO:0000256" key="12">
    <source>
        <dbReference type="HAMAP-Rule" id="MF_01987"/>
    </source>
</evidence>
<feature type="binding site" evidence="12">
    <location>
        <position position="289"/>
    </location>
    <ligand>
        <name>K(+)</name>
        <dbReference type="ChEBI" id="CHEBI:29103"/>
    </ligand>
</feature>
<dbReference type="InterPro" id="IPR029056">
    <property type="entry name" value="Ribokinase-like"/>
</dbReference>
<dbReference type="SUPFAM" id="SSF53613">
    <property type="entry name" value="Ribokinase-like"/>
    <property type="match status" value="1"/>
</dbReference>
<keyword evidence="11 12" id="KW-0119">Carbohydrate metabolism</keyword>
<feature type="binding site" evidence="12">
    <location>
        <position position="283"/>
    </location>
    <ligand>
        <name>K(+)</name>
        <dbReference type="ChEBI" id="CHEBI:29103"/>
    </ligand>
</feature>
<evidence type="ECO:0000256" key="1">
    <source>
        <dbReference type="ARBA" id="ARBA00005380"/>
    </source>
</evidence>
<comment type="pathway">
    <text evidence="12">Carbohydrate metabolism; D-ribose degradation; D-ribose 5-phosphate from beta-D-ribopyranose: step 2/2.</text>
</comment>
<feature type="binding site" evidence="12">
    <location>
        <position position="245"/>
    </location>
    <ligand>
        <name>K(+)</name>
        <dbReference type="ChEBI" id="CHEBI:29103"/>
    </ligand>
</feature>
<evidence type="ECO:0000256" key="10">
    <source>
        <dbReference type="ARBA" id="ARBA00022958"/>
    </source>
</evidence>
<dbReference type="Proteomes" id="UP000284676">
    <property type="component" value="Unassembled WGS sequence"/>
</dbReference>
<dbReference type="PRINTS" id="PR00990">
    <property type="entry name" value="RIBOKINASE"/>
</dbReference>
<dbReference type="NCBIfam" id="TIGR02152">
    <property type="entry name" value="D_ribokin_bact"/>
    <property type="match status" value="1"/>
</dbReference>
<feature type="binding site" evidence="12">
    <location>
        <position position="139"/>
    </location>
    <ligand>
        <name>substrate</name>
    </ligand>
</feature>
<keyword evidence="12" id="KW-0963">Cytoplasm</keyword>
<dbReference type="InterPro" id="IPR002173">
    <property type="entry name" value="Carboh/pur_kinase_PfkB_CS"/>
</dbReference>
<dbReference type="PROSITE" id="PS00584">
    <property type="entry name" value="PFKB_KINASES_2"/>
    <property type="match status" value="1"/>
</dbReference>
<feature type="binding site" evidence="12">
    <location>
        <begin position="250"/>
        <end position="251"/>
    </location>
    <ligand>
        <name>ATP</name>
        <dbReference type="ChEBI" id="CHEBI:30616"/>
    </ligand>
</feature>
<dbReference type="InterPro" id="IPR002139">
    <property type="entry name" value="Ribo/fructo_kinase"/>
</dbReference>
<feature type="binding site" evidence="12">
    <location>
        <position position="285"/>
    </location>
    <ligand>
        <name>K(+)</name>
        <dbReference type="ChEBI" id="CHEBI:29103"/>
    </ligand>
</feature>
<dbReference type="HAMAP" id="MF_01987">
    <property type="entry name" value="Ribokinase"/>
    <property type="match status" value="1"/>
</dbReference>
<comment type="function">
    <text evidence="12">Catalyzes the phosphorylation of ribose at O-5 in a reaction requiring ATP and magnesium. The resulting D-ribose-5-phosphate can then be used either for sythesis of nucleotides, histidine, and tryptophan, or as a component of the pentose phosphate pathway.</text>
</comment>
<evidence type="ECO:0000256" key="5">
    <source>
        <dbReference type="ARBA" id="ARBA00022723"/>
    </source>
</evidence>